<dbReference type="EMBL" id="MJMH01000133">
    <property type="protein sequence ID" value="OLQ94150.1"/>
    <property type="molecule type" value="Genomic_DNA"/>
</dbReference>
<name>A0ABX3FJP6_9VIBR</name>
<evidence type="ECO:0000313" key="2">
    <source>
        <dbReference type="Proteomes" id="UP000186039"/>
    </source>
</evidence>
<comment type="caution">
    <text evidence="1">The sequence shown here is derived from an EMBL/GenBank/DDBJ whole genome shotgun (WGS) entry which is preliminary data.</text>
</comment>
<keyword evidence="2" id="KW-1185">Reference proteome</keyword>
<accession>A0ABX3FJP6</accession>
<reference evidence="1 2" key="1">
    <citation type="submission" date="2016-09" db="EMBL/GenBank/DDBJ databases">
        <title>Genomic Taxonomy of the Vibrionaceae.</title>
        <authorList>
            <person name="Gonzalez-Castillo A."/>
            <person name="Gomez-Gil B."/>
            <person name="Enciso-Ibarra K."/>
        </authorList>
    </citation>
    <scope>NUCLEOTIDE SEQUENCE [LARGE SCALE GENOMIC DNA]</scope>
    <source>
        <strain evidence="1 2">CAIM 1902</strain>
    </source>
</reference>
<evidence type="ECO:0000313" key="1">
    <source>
        <dbReference type="EMBL" id="OLQ94150.1"/>
    </source>
</evidence>
<proteinExistence type="predicted"/>
<dbReference type="Proteomes" id="UP000186039">
    <property type="component" value="Unassembled WGS sequence"/>
</dbReference>
<sequence length="74" mass="8447">MSKSLDVGIKIPTINIRAEFLLKDSENSDFRLDLDVSFVTMYSYLKTQDPDWDAYGTTTYVTRFELCLKGGVGR</sequence>
<gene>
    <name evidence="1" type="ORF">BIY20_07945</name>
</gene>
<organism evidence="1 2">
    <name type="scientific">Vibrio panuliri</name>
    <dbReference type="NCBI Taxonomy" id="1381081"/>
    <lineage>
        <taxon>Bacteria</taxon>
        <taxon>Pseudomonadati</taxon>
        <taxon>Pseudomonadota</taxon>
        <taxon>Gammaproteobacteria</taxon>
        <taxon>Vibrionales</taxon>
        <taxon>Vibrionaceae</taxon>
        <taxon>Vibrio</taxon>
    </lineage>
</organism>
<protein>
    <submittedName>
        <fullName evidence="1">Uncharacterized protein</fullName>
    </submittedName>
</protein>